<protein>
    <submittedName>
        <fullName evidence="1">Uncharacterized protein</fullName>
    </submittedName>
</protein>
<accession>A0A6J5KLN8</accession>
<organism evidence="1">
    <name type="scientific">uncultured Caudovirales phage</name>
    <dbReference type="NCBI Taxonomy" id="2100421"/>
    <lineage>
        <taxon>Viruses</taxon>
        <taxon>Duplodnaviria</taxon>
        <taxon>Heunggongvirae</taxon>
        <taxon>Uroviricota</taxon>
        <taxon>Caudoviricetes</taxon>
        <taxon>Peduoviridae</taxon>
        <taxon>Maltschvirus</taxon>
        <taxon>Maltschvirus maltsch</taxon>
    </lineage>
</organism>
<dbReference type="EMBL" id="LR796167">
    <property type="protein sequence ID" value="CAB4123148.1"/>
    <property type="molecule type" value="Genomic_DNA"/>
</dbReference>
<gene>
    <name evidence="1" type="ORF">UFOVP29_307</name>
</gene>
<proteinExistence type="predicted"/>
<sequence length="68" mass="6925">MTPNITLDDLKALCNAIEIAANRGAYQISEMSLVGTCYDKLKAFLVAAEAQTATAPATAPAAGPVGAE</sequence>
<reference evidence="1" key="1">
    <citation type="submission" date="2020-04" db="EMBL/GenBank/DDBJ databases">
        <authorList>
            <person name="Chiriac C."/>
            <person name="Salcher M."/>
            <person name="Ghai R."/>
            <person name="Kavagutti S V."/>
        </authorList>
    </citation>
    <scope>NUCLEOTIDE SEQUENCE</scope>
</reference>
<name>A0A6J5KLN8_9CAUD</name>
<evidence type="ECO:0000313" key="1">
    <source>
        <dbReference type="EMBL" id="CAB4123148.1"/>
    </source>
</evidence>